<evidence type="ECO:0000313" key="2">
    <source>
        <dbReference type="Proteomes" id="UP001150924"/>
    </source>
</evidence>
<proteinExistence type="predicted"/>
<dbReference type="Proteomes" id="UP001150924">
    <property type="component" value="Unassembled WGS sequence"/>
</dbReference>
<protein>
    <submittedName>
        <fullName evidence="1">Uncharacterized protein</fullName>
    </submittedName>
</protein>
<name>A0A9X3EU26_9BACT</name>
<comment type="caution">
    <text evidence="1">The sequence shown here is derived from an EMBL/GenBank/DDBJ whole genome shotgun (WGS) entry which is preliminary data.</text>
</comment>
<evidence type="ECO:0000313" key="1">
    <source>
        <dbReference type="EMBL" id="MCY1010177.1"/>
    </source>
</evidence>
<keyword evidence="2" id="KW-1185">Reference proteome</keyword>
<reference evidence="1" key="1">
    <citation type="submission" date="2022-11" db="EMBL/GenBank/DDBJ databases">
        <title>Minimal conservation of predation-associated metabolite biosynthetic gene clusters underscores biosynthetic potential of Myxococcota including descriptions for ten novel species: Archangium lansinium sp. nov., Myxococcus landrumus sp. nov., Nannocystis bai.</title>
        <authorList>
            <person name="Ahearne A."/>
            <person name="Stevens C."/>
            <person name="Phillips K."/>
        </authorList>
    </citation>
    <scope>NUCLEOTIDE SEQUENCE</scope>
    <source>
        <strain evidence="1">Na p29</strain>
    </source>
</reference>
<dbReference type="RefSeq" id="WP_267773021.1">
    <property type="nucleotide sequence ID" value="NZ_JAPNKE010000002.1"/>
</dbReference>
<sequence length="246" mass="27192">MTTPDEFTFRKAVFYFRTFDRWPGGNADMITIKVVLRLAPGAAPELAAQFYRCFDGRHLWYPTRRVEVDAGDALAEFVAVTRSLAARGSSIVAAHVLDPAEDEWDCDWADSEVYLHATDDAPETADGALLQLVRRASKAVASPPDAELERAFELARQLTGVGRVFQFGNTEDALSAAYWGPDGPPEQELEYAAEAVPWYLPPETDAVFLELQAARAQAESQAAARVAEARARRRCWCTASTRCPSF</sequence>
<dbReference type="AlphaFoldDB" id="A0A9X3EU26"/>
<accession>A0A9X3EU26</accession>
<gene>
    <name evidence="1" type="ORF">OV079_32350</name>
</gene>
<dbReference type="EMBL" id="JAPNKE010000002">
    <property type="protein sequence ID" value="MCY1010177.1"/>
    <property type="molecule type" value="Genomic_DNA"/>
</dbReference>
<organism evidence="1 2">
    <name type="scientific">Nannocystis pusilla</name>
    <dbReference type="NCBI Taxonomy" id="889268"/>
    <lineage>
        <taxon>Bacteria</taxon>
        <taxon>Pseudomonadati</taxon>
        <taxon>Myxococcota</taxon>
        <taxon>Polyangia</taxon>
        <taxon>Nannocystales</taxon>
        <taxon>Nannocystaceae</taxon>
        <taxon>Nannocystis</taxon>
    </lineage>
</organism>